<evidence type="ECO:0000313" key="1">
    <source>
        <dbReference type="EMBL" id="KHT58511.1"/>
    </source>
</evidence>
<sequence length="222" mass="25259">MKLSTRLKQIEQMVPLGYDHVWDCCCDHGLIGAALLSRQAAARVHFVDIVPALMAAVEKNLQRFYPEAAWAVHCQDVAKLPLNRYDGKHLVVIAGIGGDLMSELVESIHQQHQNANIDFLLCPVNNPYTLRQKLISHHFGLKHEVLIEDNQRFYEILFVSSTIDGNEQINAFGNKIWHSDCAVQSDLITRYIDKTLNHYRRLQRGNSNNIDTIIDNYNAIAV</sequence>
<organism evidence="1 2">
    <name type="scientific">Photobacterium gaetbulicola</name>
    <dbReference type="NCBI Taxonomy" id="1295392"/>
    <lineage>
        <taxon>Bacteria</taxon>
        <taxon>Pseudomonadati</taxon>
        <taxon>Pseudomonadota</taxon>
        <taxon>Gammaproteobacteria</taxon>
        <taxon>Vibrionales</taxon>
        <taxon>Vibrionaceae</taxon>
        <taxon>Photobacterium</taxon>
    </lineage>
</organism>
<keyword evidence="1" id="KW-0808">Transferase</keyword>
<dbReference type="PIRSF" id="PIRSF028234">
    <property type="entry name" value="UCP028234"/>
    <property type="match status" value="1"/>
</dbReference>
<dbReference type="InterPro" id="IPR029063">
    <property type="entry name" value="SAM-dependent_MTases_sf"/>
</dbReference>
<keyword evidence="1" id="KW-0489">Methyltransferase</keyword>
<dbReference type="PANTHER" id="PTHR38451:SF1">
    <property type="entry name" value="TRNA (ADENINE(22)-N(1))-METHYLTRANSFERASE"/>
    <property type="match status" value="1"/>
</dbReference>
<dbReference type="Proteomes" id="UP000031278">
    <property type="component" value="Unassembled WGS sequence"/>
</dbReference>
<dbReference type="EMBL" id="JWLZ01000220">
    <property type="protein sequence ID" value="KHT58511.1"/>
    <property type="molecule type" value="Genomic_DNA"/>
</dbReference>
<dbReference type="SUPFAM" id="SSF53335">
    <property type="entry name" value="S-adenosyl-L-methionine-dependent methyltransferases"/>
    <property type="match status" value="1"/>
</dbReference>
<dbReference type="Pfam" id="PF12847">
    <property type="entry name" value="Methyltransf_18"/>
    <property type="match status" value="1"/>
</dbReference>
<evidence type="ECO:0000313" key="2">
    <source>
        <dbReference type="Proteomes" id="UP000031278"/>
    </source>
</evidence>
<gene>
    <name evidence="1" type="ORF">RJ45_25235</name>
</gene>
<dbReference type="AlphaFoldDB" id="A0A0B9GHL5"/>
<dbReference type="Gene3D" id="3.40.50.150">
    <property type="entry name" value="Vaccinia Virus protein VP39"/>
    <property type="match status" value="1"/>
</dbReference>
<dbReference type="RefSeq" id="WP_039469472.1">
    <property type="nucleotide sequence ID" value="NZ_JWLZ01000220.1"/>
</dbReference>
<dbReference type="InterPro" id="IPR016876">
    <property type="entry name" value="UCP028234"/>
</dbReference>
<name>A0A0B9GHL5_9GAMM</name>
<dbReference type="GO" id="GO:0032259">
    <property type="term" value="P:methylation"/>
    <property type="evidence" value="ECO:0007669"/>
    <property type="project" value="UniProtKB-KW"/>
</dbReference>
<accession>A0A0B9GHL5</accession>
<dbReference type="GO" id="GO:0008168">
    <property type="term" value="F:methyltransferase activity"/>
    <property type="evidence" value="ECO:0007669"/>
    <property type="project" value="UniProtKB-KW"/>
</dbReference>
<protein>
    <submittedName>
        <fullName evidence="1">SAM-dependent methyltransferase</fullName>
    </submittedName>
</protein>
<proteinExistence type="predicted"/>
<dbReference type="PANTHER" id="PTHR38451">
    <property type="entry name" value="TRNA (ADENINE(22)-N(1))-METHYLTRANSFERASE"/>
    <property type="match status" value="1"/>
</dbReference>
<comment type="caution">
    <text evidence="1">The sequence shown here is derived from an EMBL/GenBank/DDBJ whole genome shotgun (WGS) entry which is preliminary data.</text>
</comment>
<reference evidence="1 2" key="1">
    <citation type="submission" date="2014-12" db="EMBL/GenBank/DDBJ databases">
        <title>Genome sequencing of Photobacterium gaetbulicola AD005a.</title>
        <authorList>
            <person name="Adrian T.G.S."/>
            <person name="Chan K.G."/>
        </authorList>
    </citation>
    <scope>NUCLEOTIDE SEQUENCE [LARGE SCALE GENOMIC DNA]</scope>
    <source>
        <strain evidence="1 2">AD005a</strain>
    </source>
</reference>
<dbReference type="FunFam" id="3.40.50.150:FF:000442">
    <property type="entry name" value="tRNA (Adenine22-N1)-methyltransferase TrmK"/>
    <property type="match status" value="1"/>
</dbReference>